<name>A0A1F6CAP2_HANXR</name>
<dbReference type="Proteomes" id="UP000178606">
    <property type="component" value="Unassembled WGS sequence"/>
</dbReference>
<dbReference type="AlphaFoldDB" id="A0A1F6CAP2"/>
<accession>A0A1F6CAP2</accession>
<evidence type="ECO:0000313" key="2">
    <source>
        <dbReference type="Proteomes" id="UP000178606"/>
    </source>
</evidence>
<evidence type="ECO:0000313" key="1">
    <source>
        <dbReference type="EMBL" id="OGG46239.1"/>
    </source>
</evidence>
<proteinExistence type="predicted"/>
<sequence>MPAKAPPKKKDFNPTVLREFARVGRFRVRLLQNGRADGKPAVLDMREYLESEGFTGFTRRGIRLYTRREAAEMAETLKRVLEDGMLPEETNGNG</sequence>
<dbReference type="EMBL" id="MFKF01000330">
    <property type="protein sequence ID" value="OGG46239.1"/>
    <property type="molecule type" value="Genomic_DNA"/>
</dbReference>
<evidence type="ECO:0008006" key="3">
    <source>
        <dbReference type="Google" id="ProtNLM"/>
    </source>
</evidence>
<comment type="caution">
    <text evidence="1">The sequence shown here is derived from an EMBL/GenBank/DDBJ whole genome shotgun (WGS) entry which is preliminary data.</text>
</comment>
<organism evidence="1 2">
    <name type="scientific">Handelsmanbacteria sp. (strain RIFCSPLOWO2_12_FULL_64_10)</name>
    <dbReference type="NCBI Taxonomy" id="1817868"/>
    <lineage>
        <taxon>Bacteria</taxon>
        <taxon>Candidatus Handelsmaniibacteriota</taxon>
    </lineage>
</organism>
<protein>
    <recommendedName>
        <fullName evidence="3">Transcriptional coactivator p15 (PC4) C-terminal domain-containing protein</fullName>
    </recommendedName>
</protein>
<gene>
    <name evidence="1" type="ORF">A3F84_19675</name>
</gene>
<reference evidence="1 2" key="1">
    <citation type="journal article" date="2016" name="Nat. Commun.">
        <title>Thousands of microbial genomes shed light on interconnected biogeochemical processes in an aquifer system.</title>
        <authorList>
            <person name="Anantharaman K."/>
            <person name="Brown C.T."/>
            <person name="Hug L.A."/>
            <person name="Sharon I."/>
            <person name="Castelle C.J."/>
            <person name="Probst A.J."/>
            <person name="Thomas B.C."/>
            <person name="Singh A."/>
            <person name="Wilkins M.J."/>
            <person name="Karaoz U."/>
            <person name="Brodie E.L."/>
            <person name="Williams K.H."/>
            <person name="Hubbard S.S."/>
            <person name="Banfield J.F."/>
        </authorList>
    </citation>
    <scope>NUCLEOTIDE SEQUENCE [LARGE SCALE GENOMIC DNA]</scope>
    <source>
        <strain evidence="2">RIFCSPLOWO2_12_FULL_64_10</strain>
    </source>
</reference>